<comment type="subcellular location">
    <subcellularLocation>
        <location evidence="7">Cell membrane</location>
        <topology evidence="7">Multi-pass membrane protein</topology>
    </subcellularLocation>
</comment>
<feature type="transmembrane region" description="Helical" evidence="7">
    <location>
        <begin position="281"/>
        <end position="305"/>
    </location>
</feature>
<keyword evidence="4 7" id="KW-0812">Transmembrane</keyword>
<feature type="transmembrane region" description="Helical" evidence="7">
    <location>
        <begin position="90"/>
        <end position="118"/>
    </location>
</feature>
<dbReference type="Pfam" id="PF01790">
    <property type="entry name" value="LGT"/>
    <property type="match status" value="1"/>
</dbReference>
<comment type="function">
    <text evidence="7">Catalyzes the transfer of the diacylglyceryl group from phosphatidylglycerol to the sulfhydryl group of the N-terminal cysteine of a prolipoprotein, the first step in the formation of mature lipoproteins.</text>
</comment>
<dbReference type="RefSeq" id="WP_425345608.1">
    <property type="nucleotide sequence ID" value="NZ_JBGUBD010000005.1"/>
</dbReference>
<sequence length="350" mass="39301">MMDFTLAAWLHDLDPLAFGPIRWYGLSYLAGFAIAWLLIRRVLTVGSTPLKPVQTSDLVVAVAIGIIVGGRVGYVLFYRPDLMWTFYPGLPFWGVLAINEGGMASHGGMLGGIVASWLFARRHALPMRHVLDLIVFAGPLGVVFGRIANFINGELIGRAAPEWLPWAVKFPQEMYDWTREQWEQAPGALQELSIPQIVTQVQRGNEHVIALVEPMLTPRHPSQLYAAVLEGLVVFLVLLWLWRKPRVPGLVAGVFCITYAAGRIVNEFFRRPDVHIQDAEFAWLAITRGQLLSLGLLALGVWLVWWVQRQKLPAMGGWRRGPWTQTASELQRQDAKTPSRQVKNKGREAD</sequence>
<evidence type="ECO:0000256" key="2">
    <source>
        <dbReference type="ARBA" id="ARBA00022475"/>
    </source>
</evidence>
<name>A0ABV4U501_9BACT</name>
<keyword evidence="5 7" id="KW-1133">Transmembrane helix</keyword>
<evidence type="ECO:0000313" key="10">
    <source>
        <dbReference type="Proteomes" id="UP001575105"/>
    </source>
</evidence>
<keyword evidence="2 7" id="KW-1003">Cell membrane</keyword>
<evidence type="ECO:0000256" key="8">
    <source>
        <dbReference type="SAM" id="MobiDB-lite"/>
    </source>
</evidence>
<evidence type="ECO:0000256" key="5">
    <source>
        <dbReference type="ARBA" id="ARBA00022989"/>
    </source>
</evidence>
<dbReference type="EMBL" id="JBGUBD010000005">
    <property type="protein sequence ID" value="MFA9478682.1"/>
    <property type="molecule type" value="Genomic_DNA"/>
</dbReference>
<dbReference type="GO" id="GO:0008961">
    <property type="term" value="F:phosphatidylglycerol-prolipoprotein diacylglyceryl transferase activity"/>
    <property type="evidence" value="ECO:0007669"/>
    <property type="project" value="UniProtKB-EC"/>
</dbReference>
<dbReference type="PANTHER" id="PTHR30589:SF0">
    <property type="entry name" value="PHOSPHATIDYLGLYCEROL--PROLIPOPROTEIN DIACYLGLYCERYL TRANSFERASE"/>
    <property type="match status" value="1"/>
</dbReference>
<comment type="caution">
    <text evidence="9">The sequence shown here is derived from an EMBL/GenBank/DDBJ whole genome shotgun (WGS) entry which is preliminary data.</text>
</comment>
<feature type="region of interest" description="Disordered" evidence="8">
    <location>
        <begin position="327"/>
        <end position="350"/>
    </location>
</feature>
<feature type="binding site" evidence="7">
    <location>
        <position position="146"/>
    </location>
    <ligand>
        <name>a 1,2-diacyl-sn-glycero-3-phospho-(1'-sn-glycerol)</name>
        <dbReference type="ChEBI" id="CHEBI:64716"/>
    </ligand>
</feature>
<dbReference type="Proteomes" id="UP001575105">
    <property type="component" value="Unassembled WGS sequence"/>
</dbReference>
<proteinExistence type="inferred from homology"/>
<feature type="transmembrane region" description="Helical" evidence="7">
    <location>
        <begin position="130"/>
        <end position="151"/>
    </location>
</feature>
<keyword evidence="6 7" id="KW-0472">Membrane</keyword>
<dbReference type="NCBIfam" id="TIGR00544">
    <property type="entry name" value="lgt"/>
    <property type="match status" value="1"/>
</dbReference>
<dbReference type="PROSITE" id="PS01311">
    <property type="entry name" value="LGT"/>
    <property type="match status" value="1"/>
</dbReference>
<dbReference type="EC" id="2.5.1.145" evidence="7"/>
<accession>A0ABV4U501</accession>
<feature type="transmembrane region" description="Helical" evidence="7">
    <location>
        <begin position="224"/>
        <end position="242"/>
    </location>
</feature>
<evidence type="ECO:0000256" key="6">
    <source>
        <dbReference type="ARBA" id="ARBA00023136"/>
    </source>
</evidence>
<evidence type="ECO:0000256" key="7">
    <source>
        <dbReference type="HAMAP-Rule" id="MF_01147"/>
    </source>
</evidence>
<dbReference type="HAMAP" id="MF_01147">
    <property type="entry name" value="Lgt"/>
    <property type="match status" value="1"/>
</dbReference>
<evidence type="ECO:0000313" key="9">
    <source>
        <dbReference type="EMBL" id="MFA9478682.1"/>
    </source>
</evidence>
<feature type="transmembrane region" description="Helical" evidence="7">
    <location>
        <begin position="58"/>
        <end position="78"/>
    </location>
</feature>
<keyword evidence="3 7" id="KW-0808">Transferase</keyword>
<reference evidence="9 10" key="1">
    <citation type="submission" date="2024-08" db="EMBL/GenBank/DDBJ databases">
        <title>Whole-genome sequencing of halo(alkali)philic microorganisms from hypersaline lakes.</title>
        <authorList>
            <person name="Sorokin D.Y."/>
            <person name="Merkel A.Y."/>
            <person name="Messina E."/>
            <person name="Yakimov M."/>
        </authorList>
    </citation>
    <scope>NUCLEOTIDE SEQUENCE [LARGE SCALE GENOMIC DNA]</scope>
    <source>
        <strain evidence="9 10">AB-hyl4</strain>
    </source>
</reference>
<protein>
    <recommendedName>
        <fullName evidence="7">Phosphatidylglycerol--prolipoprotein diacylglyceryl transferase</fullName>
        <ecNumber evidence="7">2.5.1.145</ecNumber>
    </recommendedName>
</protein>
<dbReference type="PANTHER" id="PTHR30589">
    <property type="entry name" value="PROLIPOPROTEIN DIACYLGLYCERYL TRANSFERASE"/>
    <property type="match status" value="1"/>
</dbReference>
<evidence type="ECO:0000256" key="3">
    <source>
        <dbReference type="ARBA" id="ARBA00022679"/>
    </source>
</evidence>
<dbReference type="InterPro" id="IPR001640">
    <property type="entry name" value="Lgt"/>
</dbReference>
<comment type="pathway">
    <text evidence="7">Protein modification; lipoprotein biosynthesis (diacylglyceryl transfer).</text>
</comment>
<evidence type="ECO:0000256" key="1">
    <source>
        <dbReference type="ARBA" id="ARBA00007150"/>
    </source>
</evidence>
<organism evidence="9 10">
    <name type="scientific">Natronomicrosphaera hydrolytica</name>
    <dbReference type="NCBI Taxonomy" id="3242702"/>
    <lineage>
        <taxon>Bacteria</taxon>
        <taxon>Pseudomonadati</taxon>
        <taxon>Planctomycetota</taxon>
        <taxon>Phycisphaerae</taxon>
        <taxon>Phycisphaerales</taxon>
        <taxon>Phycisphaeraceae</taxon>
        <taxon>Natronomicrosphaera</taxon>
    </lineage>
</organism>
<feature type="transmembrane region" description="Helical" evidence="7">
    <location>
        <begin position="249"/>
        <end position="269"/>
    </location>
</feature>
<evidence type="ECO:0000256" key="4">
    <source>
        <dbReference type="ARBA" id="ARBA00022692"/>
    </source>
</evidence>
<feature type="transmembrane region" description="Helical" evidence="7">
    <location>
        <begin position="20"/>
        <end position="38"/>
    </location>
</feature>
<gene>
    <name evidence="7 9" type="primary">lgt</name>
    <name evidence="9" type="ORF">ACERK3_10275</name>
</gene>
<keyword evidence="10" id="KW-1185">Reference proteome</keyword>
<comment type="similarity">
    <text evidence="1 7">Belongs to the Lgt family.</text>
</comment>
<comment type="catalytic activity">
    <reaction evidence="7">
        <text>L-cysteinyl-[prolipoprotein] + a 1,2-diacyl-sn-glycero-3-phospho-(1'-sn-glycerol) = an S-1,2-diacyl-sn-glyceryl-L-cysteinyl-[prolipoprotein] + sn-glycerol 1-phosphate + H(+)</text>
        <dbReference type="Rhea" id="RHEA:56712"/>
        <dbReference type="Rhea" id="RHEA-COMP:14679"/>
        <dbReference type="Rhea" id="RHEA-COMP:14680"/>
        <dbReference type="ChEBI" id="CHEBI:15378"/>
        <dbReference type="ChEBI" id="CHEBI:29950"/>
        <dbReference type="ChEBI" id="CHEBI:57685"/>
        <dbReference type="ChEBI" id="CHEBI:64716"/>
        <dbReference type="ChEBI" id="CHEBI:140658"/>
        <dbReference type="EC" id="2.5.1.145"/>
    </reaction>
</comment>